<proteinExistence type="predicted"/>
<feature type="region of interest" description="Disordered" evidence="1">
    <location>
        <begin position="1"/>
        <end position="23"/>
    </location>
</feature>
<evidence type="ECO:0000313" key="2">
    <source>
        <dbReference type="EMBL" id="KMZ72944.1"/>
    </source>
</evidence>
<evidence type="ECO:0000256" key="1">
    <source>
        <dbReference type="SAM" id="MobiDB-lite"/>
    </source>
</evidence>
<keyword evidence="3" id="KW-1185">Reference proteome</keyword>
<organism evidence="2 3">
    <name type="scientific">Zostera marina</name>
    <name type="common">Eelgrass</name>
    <dbReference type="NCBI Taxonomy" id="29655"/>
    <lineage>
        <taxon>Eukaryota</taxon>
        <taxon>Viridiplantae</taxon>
        <taxon>Streptophyta</taxon>
        <taxon>Embryophyta</taxon>
        <taxon>Tracheophyta</taxon>
        <taxon>Spermatophyta</taxon>
        <taxon>Magnoliopsida</taxon>
        <taxon>Liliopsida</taxon>
        <taxon>Zosteraceae</taxon>
        <taxon>Zostera</taxon>
    </lineage>
</organism>
<gene>
    <name evidence="2" type="ORF">ZOSMA_157G00240</name>
</gene>
<sequence length="23" mass="2281">MNSQDGSSLAVVRSGTETGSGIQ</sequence>
<accession>A0A0K9PVH6</accession>
<protein>
    <submittedName>
        <fullName evidence="2">Uncharacterized protein</fullName>
    </submittedName>
</protein>
<dbReference type="Proteomes" id="UP000036987">
    <property type="component" value="Unassembled WGS sequence"/>
</dbReference>
<evidence type="ECO:0000313" key="3">
    <source>
        <dbReference type="Proteomes" id="UP000036987"/>
    </source>
</evidence>
<dbReference type="EMBL" id="LFYR01000612">
    <property type="protein sequence ID" value="KMZ72944.1"/>
    <property type="molecule type" value="Genomic_DNA"/>
</dbReference>
<dbReference type="AlphaFoldDB" id="A0A0K9PVH6"/>
<reference evidence="3" key="1">
    <citation type="journal article" date="2016" name="Nature">
        <title>The genome of the seagrass Zostera marina reveals angiosperm adaptation to the sea.</title>
        <authorList>
            <person name="Olsen J.L."/>
            <person name="Rouze P."/>
            <person name="Verhelst B."/>
            <person name="Lin Y.-C."/>
            <person name="Bayer T."/>
            <person name="Collen J."/>
            <person name="Dattolo E."/>
            <person name="De Paoli E."/>
            <person name="Dittami S."/>
            <person name="Maumus F."/>
            <person name="Michel G."/>
            <person name="Kersting A."/>
            <person name="Lauritano C."/>
            <person name="Lohaus R."/>
            <person name="Toepel M."/>
            <person name="Tonon T."/>
            <person name="Vanneste K."/>
            <person name="Amirebrahimi M."/>
            <person name="Brakel J."/>
            <person name="Bostroem C."/>
            <person name="Chovatia M."/>
            <person name="Grimwood J."/>
            <person name="Jenkins J.W."/>
            <person name="Jueterbock A."/>
            <person name="Mraz A."/>
            <person name="Stam W.T."/>
            <person name="Tice H."/>
            <person name="Bornberg-Bauer E."/>
            <person name="Green P.J."/>
            <person name="Pearson G.A."/>
            <person name="Procaccini G."/>
            <person name="Duarte C.M."/>
            <person name="Schmutz J."/>
            <person name="Reusch T.B.H."/>
            <person name="Van de Peer Y."/>
        </authorList>
    </citation>
    <scope>NUCLEOTIDE SEQUENCE [LARGE SCALE GENOMIC DNA]</scope>
    <source>
        <strain evidence="3">cv. Finnish</strain>
    </source>
</reference>
<name>A0A0K9PVH6_ZOSMR</name>
<comment type="caution">
    <text evidence="2">The sequence shown here is derived from an EMBL/GenBank/DDBJ whole genome shotgun (WGS) entry which is preliminary data.</text>
</comment>